<evidence type="ECO:0000256" key="1">
    <source>
        <dbReference type="SAM" id="MobiDB-lite"/>
    </source>
</evidence>
<feature type="compositionally biased region" description="Acidic residues" evidence="1">
    <location>
        <begin position="218"/>
        <end position="235"/>
    </location>
</feature>
<organism evidence="4 5">
    <name type="scientific">Magnaporthiopsis poae (strain ATCC 64411 / 73-15)</name>
    <name type="common">Kentucky bluegrass fungus</name>
    <name type="synonym">Magnaporthe poae</name>
    <dbReference type="NCBI Taxonomy" id="644358"/>
    <lineage>
        <taxon>Eukaryota</taxon>
        <taxon>Fungi</taxon>
        <taxon>Dikarya</taxon>
        <taxon>Ascomycota</taxon>
        <taxon>Pezizomycotina</taxon>
        <taxon>Sordariomycetes</taxon>
        <taxon>Sordariomycetidae</taxon>
        <taxon>Magnaporthales</taxon>
        <taxon>Magnaporthaceae</taxon>
        <taxon>Magnaporthiopsis</taxon>
    </lineage>
</organism>
<keyword evidence="5" id="KW-1185">Reference proteome</keyword>
<dbReference type="OMA" id="TEAINTC"/>
<reference evidence="5" key="2">
    <citation type="submission" date="2010-05" db="EMBL/GenBank/DDBJ databases">
        <title>The genome sequence of Magnaporthe poae strain ATCC 64411.</title>
        <authorList>
            <person name="Ma L.-J."/>
            <person name="Dead R."/>
            <person name="Young S."/>
            <person name="Zeng Q."/>
            <person name="Koehrsen M."/>
            <person name="Alvarado L."/>
            <person name="Berlin A."/>
            <person name="Chapman S.B."/>
            <person name="Chen Z."/>
            <person name="Freedman E."/>
            <person name="Gellesch M."/>
            <person name="Goldberg J."/>
            <person name="Griggs A."/>
            <person name="Gujja S."/>
            <person name="Heilman E.R."/>
            <person name="Heiman D."/>
            <person name="Hepburn T."/>
            <person name="Howarth C."/>
            <person name="Jen D."/>
            <person name="Larson L."/>
            <person name="Mehta T."/>
            <person name="Neiman D."/>
            <person name="Pearson M."/>
            <person name="Roberts A."/>
            <person name="Saif S."/>
            <person name="Shea T."/>
            <person name="Shenoy N."/>
            <person name="Sisk P."/>
            <person name="Stolte C."/>
            <person name="Sykes S."/>
            <person name="Walk T."/>
            <person name="White J."/>
            <person name="Yandava C."/>
            <person name="Haas B."/>
            <person name="Nusbaum C."/>
            <person name="Birren B."/>
        </authorList>
    </citation>
    <scope>NUCLEOTIDE SEQUENCE [LARGE SCALE GENOMIC DNA]</scope>
    <source>
        <strain evidence="5">ATCC 64411 / 73-15</strain>
    </source>
</reference>
<evidence type="ECO:0000313" key="3">
    <source>
        <dbReference type="EMBL" id="KLU90285.1"/>
    </source>
</evidence>
<feature type="region of interest" description="Disordered" evidence="1">
    <location>
        <begin position="215"/>
        <end position="235"/>
    </location>
</feature>
<dbReference type="STRING" id="644358.A0A0C4E9G4"/>
<dbReference type="Proteomes" id="UP000011715">
    <property type="component" value="Unassembled WGS sequence"/>
</dbReference>
<dbReference type="eggNOG" id="KOG2691">
    <property type="taxonomic scope" value="Eukaryota"/>
</dbReference>
<dbReference type="InterPro" id="IPR001529">
    <property type="entry name" value="Zn_ribbon_RPB9"/>
</dbReference>
<reference evidence="4" key="5">
    <citation type="submission" date="2015-06" db="UniProtKB">
        <authorList>
            <consortium name="EnsemblFungi"/>
        </authorList>
    </citation>
    <scope>IDENTIFICATION</scope>
    <source>
        <strain evidence="4">ATCC 64411</strain>
    </source>
</reference>
<dbReference type="Pfam" id="PF02150">
    <property type="entry name" value="Zn_ribbon_RPB9"/>
    <property type="match status" value="1"/>
</dbReference>
<reference evidence="4" key="4">
    <citation type="journal article" date="2015" name="G3 (Bethesda)">
        <title>Genome sequences of three phytopathogenic species of the Magnaporthaceae family of fungi.</title>
        <authorList>
            <person name="Okagaki L.H."/>
            <person name="Nunes C.C."/>
            <person name="Sailsbery J."/>
            <person name="Clay B."/>
            <person name="Brown D."/>
            <person name="John T."/>
            <person name="Oh Y."/>
            <person name="Young N."/>
            <person name="Fitzgerald M."/>
            <person name="Haas B.J."/>
            <person name="Zeng Q."/>
            <person name="Young S."/>
            <person name="Adiconis X."/>
            <person name="Fan L."/>
            <person name="Levin J.Z."/>
            <person name="Mitchell T.K."/>
            <person name="Okubara P.A."/>
            <person name="Farman M.L."/>
            <person name="Kohn L.M."/>
            <person name="Birren B."/>
            <person name="Ma L.-J."/>
            <person name="Dean R.A."/>
        </authorList>
    </citation>
    <scope>NUCLEOTIDE SEQUENCE</scope>
    <source>
        <strain evidence="4">ATCC 64411 / 73-15</strain>
    </source>
</reference>
<dbReference type="EMBL" id="GL876974">
    <property type="protein sequence ID" value="KLU90285.1"/>
    <property type="molecule type" value="Genomic_DNA"/>
</dbReference>
<accession>A0A0C4E9G4</accession>
<name>A0A0C4E9G4_MAGP6</name>
<evidence type="ECO:0000259" key="2">
    <source>
        <dbReference type="SMART" id="SM00661"/>
    </source>
</evidence>
<protein>
    <recommendedName>
        <fullName evidence="2">DNA-directed RNA polymerase II subunit RPB9-like zinc ribbon domain-containing protein</fullName>
    </recommendedName>
</protein>
<feature type="region of interest" description="Disordered" evidence="1">
    <location>
        <begin position="173"/>
        <end position="198"/>
    </location>
</feature>
<sequence>MSTPMSSGGGMDDVDQSSSKKPVSFQFCAECSNMLYPREDNSSRTLQFVCRTCHYTTEAINTCVFRNELSSTASLHAGIIPGMGKDPTVGAALAAPVNESADGSASATVAVNAVAAGSSFPLTHSRPPSPPASDYSGSSPATTVLLCTSCGLPVLCEVCGIAHIYIPITQSEETHPGTAPASPAPSPPSGPSAGNAALDFSDISLYDDAMMYDFMGEGVEDAEDGDDEAQQDARD</sequence>
<evidence type="ECO:0000313" key="5">
    <source>
        <dbReference type="Proteomes" id="UP000011715"/>
    </source>
</evidence>
<dbReference type="Gene3D" id="2.20.25.10">
    <property type="match status" value="1"/>
</dbReference>
<feature type="domain" description="DNA-directed RNA polymerase II subunit RPB9-like zinc ribbon" evidence="2">
    <location>
        <begin position="26"/>
        <end position="79"/>
    </location>
</feature>
<evidence type="ECO:0000313" key="4">
    <source>
        <dbReference type="EnsemblFungi" id="MAPG_09249T0"/>
    </source>
</evidence>
<dbReference type="AlphaFoldDB" id="A0A0C4E9G4"/>
<reference evidence="3" key="1">
    <citation type="submission" date="2010-05" db="EMBL/GenBank/DDBJ databases">
        <title>The Genome Sequence of Magnaporthe poae strain ATCC 64411.</title>
        <authorList>
            <consortium name="The Broad Institute Genome Sequencing Platform"/>
            <consortium name="Broad Institute Genome Sequencing Center for Infectious Disease"/>
            <person name="Ma L.-J."/>
            <person name="Dead R."/>
            <person name="Young S."/>
            <person name="Zeng Q."/>
            <person name="Koehrsen M."/>
            <person name="Alvarado L."/>
            <person name="Berlin A."/>
            <person name="Chapman S.B."/>
            <person name="Chen Z."/>
            <person name="Freedman E."/>
            <person name="Gellesch M."/>
            <person name="Goldberg J."/>
            <person name="Griggs A."/>
            <person name="Gujja S."/>
            <person name="Heilman E.R."/>
            <person name="Heiman D."/>
            <person name="Hepburn T."/>
            <person name="Howarth C."/>
            <person name="Jen D."/>
            <person name="Larson L."/>
            <person name="Mehta T."/>
            <person name="Neiman D."/>
            <person name="Pearson M."/>
            <person name="Roberts A."/>
            <person name="Saif S."/>
            <person name="Shea T."/>
            <person name="Shenoy N."/>
            <person name="Sisk P."/>
            <person name="Stolte C."/>
            <person name="Sykes S."/>
            <person name="Walk T."/>
            <person name="White J."/>
            <person name="Yandava C."/>
            <person name="Haas B."/>
            <person name="Nusbaum C."/>
            <person name="Birren B."/>
        </authorList>
    </citation>
    <scope>NUCLEOTIDE SEQUENCE</scope>
    <source>
        <strain evidence="3">ATCC 64411</strain>
    </source>
</reference>
<gene>
    <name evidence="3" type="ORF">MAPG_09249</name>
</gene>
<dbReference type="GO" id="GO:0006351">
    <property type="term" value="P:DNA-templated transcription"/>
    <property type="evidence" value="ECO:0007669"/>
    <property type="project" value="InterPro"/>
</dbReference>
<proteinExistence type="predicted"/>
<dbReference type="VEuPathDB" id="FungiDB:MAPG_09249"/>
<reference evidence="3" key="3">
    <citation type="submission" date="2011-03" db="EMBL/GenBank/DDBJ databases">
        <title>Annotation of Magnaporthe poae ATCC 64411.</title>
        <authorList>
            <person name="Ma L.-J."/>
            <person name="Dead R."/>
            <person name="Young S.K."/>
            <person name="Zeng Q."/>
            <person name="Gargeya S."/>
            <person name="Fitzgerald M."/>
            <person name="Haas B."/>
            <person name="Abouelleil A."/>
            <person name="Alvarado L."/>
            <person name="Arachchi H.M."/>
            <person name="Berlin A."/>
            <person name="Brown A."/>
            <person name="Chapman S.B."/>
            <person name="Chen Z."/>
            <person name="Dunbar C."/>
            <person name="Freedman E."/>
            <person name="Gearin G."/>
            <person name="Gellesch M."/>
            <person name="Goldberg J."/>
            <person name="Griggs A."/>
            <person name="Gujja S."/>
            <person name="Heiman D."/>
            <person name="Howarth C."/>
            <person name="Larson L."/>
            <person name="Lui A."/>
            <person name="MacDonald P.J.P."/>
            <person name="Mehta T."/>
            <person name="Montmayeur A."/>
            <person name="Murphy C."/>
            <person name="Neiman D."/>
            <person name="Pearson M."/>
            <person name="Priest M."/>
            <person name="Roberts A."/>
            <person name="Saif S."/>
            <person name="Shea T."/>
            <person name="Shenoy N."/>
            <person name="Sisk P."/>
            <person name="Stolte C."/>
            <person name="Sykes S."/>
            <person name="Yandava C."/>
            <person name="Wortman J."/>
            <person name="Nusbaum C."/>
            <person name="Birren B."/>
        </authorList>
    </citation>
    <scope>NUCLEOTIDE SEQUENCE</scope>
    <source>
        <strain evidence="3">ATCC 64411</strain>
    </source>
</reference>
<dbReference type="SUPFAM" id="SSF57783">
    <property type="entry name" value="Zinc beta-ribbon"/>
    <property type="match status" value="1"/>
</dbReference>
<dbReference type="OrthoDB" id="282270at2759"/>
<dbReference type="SMART" id="SM00661">
    <property type="entry name" value="RPOL9"/>
    <property type="match status" value="1"/>
</dbReference>
<dbReference type="EMBL" id="ADBL01002264">
    <property type="status" value="NOT_ANNOTATED_CDS"/>
    <property type="molecule type" value="Genomic_DNA"/>
</dbReference>
<dbReference type="EnsemblFungi" id="MAPG_09249T0">
    <property type="protein sequence ID" value="MAPG_09249T0"/>
    <property type="gene ID" value="MAPG_09249"/>
</dbReference>